<dbReference type="Pfam" id="PF09527">
    <property type="entry name" value="ATPase_gene1"/>
    <property type="match status" value="1"/>
</dbReference>
<evidence type="ECO:0000313" key="3">
    <source>
        <dbReference type="Proteomes" id="UP000717634"/>
    </source>
</evidence>
<comment type="caution">
    <text evidence="2">The sequence shown here is derived from an EMBL/GenBank/DDBJ whole genome shotgun (WGS) entry which is preliminary data.</text>
</comment>
<name>A0ABX1HM08_9BACT</name>
<keyword evidence="1" id="KW-0472">Membrane</keyword>
<dbReference type="NCBIfam" id="TIGR02230">
    <property type="entry name" value="ATPase_gene1"/>
    <property type="match status" value="1"/>
</dbReference>
<sequence>MKPAADKPDASLSQRIGALETRKLHALHNPKKGVWYGLGMFGMIGWSVAVPVLAGTALGVWLDRRYPQTFSWTVTLLFAGLVVGCLTAWVWVTKEGNEPPAQTTKTPSDD</sequence>
<accession>A0ABX1HM08</accession>
<protein>
    <submittedName>
        <fullName evidence="2">ATP synthase protein I</fullName>
    </submittedName>
</protein>
<keyword evidence="1" id="KW-1133">Transmembrane helix</keyword>
<keyword evidence="1" id="KW-0812">Transmembrane</keyword>
<reference evidence="2 3" key="1">
    <citation type="submission" date="2020-03" db="EMBL/GenBank/DDBJ databases">
        <title>Genomic Encyclopedia of Type Strains, Phase IV (KMG-V): Genome sequencing to study the core and pangenomes of soil and plant-associated prokaryotes.</title>
        <authorList>
            <person name="Whitman W."/>
        </authorList>
    </citation>
    <scope>NUCLEOTIDE SEQUENCE [LARGE SCALE GENOMIC DNA]</scope>
    <source>
        <strain evidence="2 3">1B</strain>
    </source>
</reference>
<dbReference type="RefSeq" id="WP_168674864.1">
    <property type="nucleotide sequence ID" value="NZ_JAAVTK010000015.1"/>
</dbReference>
<organism evidence="2 3">
    <name type="scientific">Hymenobacter artigasi</name>
    <dbReference type="NCBI Taxonomy" id="2719616"/>
    <lineage>
        <taxon>Bacteria</taxon>
        <taxon>Pseudomonadati</taxon>
        <taxon>Bacteroidota</taxon>
        <taxon>Cytophagia</taxon>
        <taxon>Cytophagales</taxon>
        <taxon>Hymenobacteraceae</taxon>
        <taxon>Hymenobacter</taxon>
    </lineage>
</organism>
<dbReference type="InterPro" id="IPR011744">
    <property type="entry name" value="ATPase_gene1"/>
</dbReference>
<dbReference type="InterPro" id="IPR032820">
    <property type="entry name" value="ATPase_put"/>
</dbReference>
<feature type="transmembrane region" description="Helical" evidence="1">
    <location>
        <begin position="69"/>
        <end position="92"/>
    </location>
</feature>
<proteinExistence type="predicted"/>
<evidence type="ECO:0000313" key="2">
    <source>
        <dbReference type="EMBL" id="NKI91291.1"/>
    </source>
</evidence>
<keyword evidence="3" id="KW-1185">Reference proteome</keyword>
<evidence type="ECO:0000256" key="1">
    <source>
        <dbReference type="SAM" id="Phobius"/>
    </source>
</evidence>
<gene>
    <name evidence="2" type="ORF">HBN54_003908</name>
</gene>
<dbReference type="Proteomes" id="UP000717634">
    <property type="component" value="Unassembled WGS sequence"/>
</dbReference>
<dbReference type="EMBL" id="JAAVTK010000015">
    <property type="protein sequence ID" value="NKI91291.1"/>
    <property type="molecule type" value="Genomic_DNA"/>
</dbReference>
<feature type="transmembrane region" description="Helical" evidence="1">
    <location>
        <begin position="34"/>
        <end position="62"/>
    </location>
</feature>